<dbReference type="InterPro" id="IPR037041">
    <property type="entry name" value="Trigger_fac_C_sf"/>
</dbReference>
<dbReference type="SUPFAM" id="SSF54534">
    <property type="entry name" value="FKBP-like"/>
    <property type="match status" value="1"/>
</dbReference>
<evidence type="ECO:0000313" key="15">
    <source>
        <dbReference type="EMBL" id="PPK72598.1"/>
    </source>
</evidence>
<dbReference type="Gene3D" id="3.10.50.40">
    <property type="match status" value="1"/>
</dbReference>
<dbReference type="EMBL" id="PTIY01000003">
    <property type="protein sequence ID" value="PPK72598.1"/>
    <property type="molecule type" value="Genomic_DNA"/>
</dbReference>
<dbReference type="Gene3D" id="3.30.70.1050">
    <property type="entry name" value="Trigger factor ribosome-binding domain"/>
    <property type="match status" value="1"/>
</dbReference>
<evidence type="ECO:0000259" key="14">
    <source>
        <dbReference type="PROSITE" id="PS50059"/>
    </source>
</evidence>
<evidence type="ECO:0000256" key="2">
    <source>
        <dbReference type="ARBA" id="ARBA00005464"/>
    </source>
</evidence>
<dbReference type="GO" id="GO:0051301">
    <property type="term" value="P:cell division"/>
    <property type="evidence" value="ECO:0007669"/>
    <property type="project" value="UniProtKB-KW"/>
</dbReference>
<comment type="domain">
    <text evidence="11">Consists of 3 domains; the N-terminus binds the ribosome, the middle domain has PPIase activity, while the C-terminus has intrinsic chaperone activity on its own.</text>
</comment>
<evidence type="ECO:0000256" key="9">
    <source>
        <dbReference type="ARBA" id="ARBA00023306"/>
    </source>
</evidence>
<keyword evidence="9 11" id="KW-0131">Cell cycle</keyword>
<dbReference type="PANTHER" id="PTHR30560:SF3">
    <property type="entry name" value="TRIGGER FACTOR-LIKE PROTEIN TIG, CHLOROPLASTIC"/>
    <property type="match status" value="1"/>
</dbReference>
<keyword evidence="7 11" id="KW-0143">Chaperone</keyword>
<dbReference type="GO" id="GO:0005737">
    <property type="term" value="C:cytoplasm"/>
    <property type="evidence" value="ECO:0007669"/>
    <property type="project" value="UniProtKB-SubCell"/>
</dbReference>
<comment type="function">
    <text evidence="11">Involved in protein export. Acts as a chaperone by maintaining the newly synthesized protein in an open conformation. Functions as a peptidyl-prolyl cis-trans isomerase.</text>
</comment>
<keyword evidence="6 11" id="KW-0697">Rotamase</keyword>
<dbReference type="GO" id="GO:0003755">
    <property type="term" value="F:peptidyl-prolyl cis-trans isomerase activity"/>
    <property type="evidence" value="ECO:0007669"/>
    <property type="project" value="UniProtKB-UniRule"/>
</dbReference>
<comment type="subcellular location">
    <subcellularLocation>
        <location evidence="11">Cytoplasm</location>
    </subcellularLocation>
    <text evidence="11">About half TF is bound to the ribosome near the polypeptide exit tunnel while the other half is free in the cytoplasm.</text>
</comment>
<evidence type="ECO:0000256" key="8">
    <source>
        <dbReference type="ARBA" id="ARBA00023235"/>
    </source>
</evidence>
<dbReference type="InterPro" id="IPR008881">
    <property type="entry name" value="Trigger_fac_ribosome-bd_bac"/>
</dbReference>
<comment type="catalytic activity">
    <reaction evidence="1 11 12">
        <text>[protein]-peptidylproline (omega=180) = [protein]-peptidylproline (omega=0)</text>
        <dbReference type="Rhea" id="RHEA:16237"/>
        <dbReference type="Rhea" id="RHEA-COMP:10747"/>
        <dbReference type="Rhea" id="RHEA-COMP:10748"/>
        <dbReference type="ChEBI" id="CHEBI:83833"/>
        <dbReference type="ChEBI" id="CHEBI:83834"/>
        <dbReference type="EC" id="5.2.1.8"/>
    </reaction>
</comment>
<keyword evidence="8 11" id="KW-0413">Isomerase</keyword>
<evidence type="ECO:0000256" key="6">
    <source>
        <dbReference type="ARBA" id="ARBA00023110"/>
    </source>
</evidence>
<dbReference type="Pfam" id="PF05697">
    <property type="entry name" value="Trigger_N"/>
    <property type="match status" value="1"/>
</dbReference>
<dbReference type="GO" id="GO:0043335">
    <property type="term" value="P:protein unfolding"/>
    <property type="evidence" value="ECO:0007669"/>
    <property type="project" value="TreeGrafter"/>
</dbReference>
<evidence type="ECO:0000256" key="11">
    <source>
        <dbReference type="HAMAP-Rule" id="MF_00303"/>
    </source>
</evidence>
<evidence type="ECO:0000256" key="10">
    <source>
        <dbReference type="ARBA" id="ARBA00029986"/>
    </source>
</evidence>
<proteinExistence type="inferred from homology"/>
<evidence type="ECO:0000256" key="1">
    <source>
        <dbReference type="ARBA" id="ARBA00000971"/>
    </source>
</evidence>
<name>A0A2S6H535_9GAMM</name>
<dbReference type="InterPro" id="IPR005215">
    <property type="entry name" value="Trig_fac"/>
</dbReference>
<dbReference type="GO" id="GO:0015031">
    <property type="term" value="P:protein transport"/>
    <property type="evidence" value="ECO:0007669"/>
    <property type="project" value="UniProtKB-UniRule"/>
</dbReference>
<dbReference type="HAMAP" id="MF_00303">
    <property type="entry name" value="Trigger_factor_Tig"/>
    <property type="match status" value="1"/>
</dbReference>
<dbReference type="InterPro" id="IPR027304">
    <property type="entry name" value="Trigger_fact/SurA_dom_sf"/>
</dbReference>
<dbReference type="PIRSF" id="PIRSF003095">
    <property type="entry name" value="Trigger_factor"/>
    <property type="match status" value="1"/>
</dbReference>
<protein>
    <recommendedName>
        <fullName evidence="4 11">Trigger factor</fullName>
        <shortName evidence="11">TF</shortName>
        <ecNumber evidence="3 11">5.2.1.8</ecNumber>
    </recommendedName>
    <alternativeName>
        <fullName evidence="10 11">PPIase</fullName>
    </alternativeName>
</protein>
<dbReference type="AlphaFoldDB" id="A0A2S6H535"/>
<dbReference type="GO" id="GO:0044183">
    <property type="term" value="F:protein folding chaperone"/>
    <property type="evidence" value="ECO:0007669"/>
    <property type="project" value="TreeGrafter"/>
</dbReference>
<organism evidence="15 16">
    <name type="scientific">Methylobacter tundripaludum</name>
    <dbReference type="NCBI Taxonomy" id="173365"/>
    <lineage>
        <taxon>Bacteria</taxon>
        <taxon>Pseudomonadati</taxon>
        <taxon>Pseudomonadota</taxon>
        <taxon>Gammaproteobacteria</taxon>
        <taxon>Methylococcales</taxon>
        <taxon>Methylococcaceae</taxon>
        <taxon>Methylobacter</taxon>
    </lineage>
</organism>
<dbReference type="InterPro" id="IPR008880">
    <property type="entry name" value="Trigger_fac_C"/>
</dbReference>
<accession>A0A2S6H535</accession>
<comment type="caution">
    <text evidence="15">The sequence shown here is derived from an EMBL/GenBank/DDBJ whole genome shotgun (WGS) entry which is preliminary data.</text>
</comment>
<keyword evidence="16" id="KW-1185">Reference proteome</keyword>
<dbReference type="SUPFAM" id="SSF102735">
    <property type="entry name" value="Trigger factor ribosome-binding domain"/>
    <property type="match status" value="1"/>
</dbReference>
<evidence type="ECO:0000313" key="16">
    <source>
        <dbReference type="Proteomes" id="UP000238071"/>
    </source>
</evidence>
<feature type="domain" description="PPIase FKBP-type" evidence="14">
    <location>
        <begin position="159"/>
        <end position="244"/>
    </location>
</feature>
<dbReference type="GO" id="GO:0051083">
    <property type="term" value="P:'de novo' cotranslational protein folding"/>
    <property type="evidence" value="ECO:0007669"/>
    <property type="project" value="TreeGrafter"/>
</dbReference>
<reference evidence="15 16" key="1">
    <citation type="submission" date="2018-02" db="EMBL/GenBank/DDBJ databases">
        <title>Subsurface microbial communities from deep shales in Ohio and West Virginia, USA.</title>
        <authorList>
            <person name="Wrighton K."/>
        </authorList>
    </citation>
    <scope>NUCLEOTIDE SEQUENCE [LARGE SCALE GENOMIC DNA]</scope>
    <source>
        <strain evidence="15 16">OWC-G53F</strain>
    </source>
</reference>
<dbReference type="EC" id="5.2.1.8" evidence="3 11"/>
<keyword evidence="11" id="KW-0963">Cytoplasm</keyword>
<dbReference type="InterPro" id="IPR036611">
    <property type="entry name" value="Trigger_fac_ribosome-bd_sf"/>
</dbReference>
<dbReference type="NCBIfam" id="TIGR00115">
    <property type="entry name" value="tig"/>
    <property type="match status" value="1"/>
</dbReference>
<dbReference type="PANTHER" id="PTHR30560">
    <property type="entry name" value="TRIGGER FACTOR CHAPERONE AND PEPTIDYL-PROLYL CIS/TRANS ISOMERASE"/>
    <property type="match status" value="1"/>
</dbReference>
<evidence type="ECO:0000256" key="13">
    <source>
        <dbReference type="RuleBase" id="RU003914"/>
    </source>
</evidence>
<comment type="similarity">
    <text evidence="2 11 13">Belongs to the FKBP-type PPIase family. Tig subfamily.</text>
</comment>
<evidence type="ECO:0000256" key="4">
    <source>
        <dbReference type="ARBA" id="ARBA00016902"/>
    </source>
</evidence>
<dbReference type="PROSITE" id="PS50059">
    <property type="entry name" value="FKBP_PPIASE"/>
    <property type="match status" value="1"/>
</dbReference>
<dbReference type="Proteomes" id="UP000238071">
    <property type="component" value="Unassembled WGS sequence"/>
</dbReference>
<dbReference type="SUPFAM" id="SSF109998">
    <property type="entry name" value="Triger factor/SurA peptide-binding domain-like"/>
    <property type="match status" value="1"/>
</dbReference>
<sequence length="431" mass="48719">MQVSVEKTSELSRKMTVSVPEEVVQEKMAARLKSLAREVKIDGFRPGKAPQHVIKKMYGDRVRGEIAGDLVETTYFEALKEQDLRPAGYPHIQSSDESDGFKYTAEFEVYPEISLEGIDQIEVVRPVATVQDVDVDGMIEKLRAQKKSWATVERASQEPDRVTISFSGVSEGENFTDGKVENYSVEIGAKQMIPGFEENLVGLSVGEKKTFEVSFPEEYGNEKLAGKVAEFEVEVISVEEPVLPEIDDAFIKAYGIDGSVDAFREDIKSNLENELEQALRNKLKNAVMNALAEKIQISVPNTLVDQEVESMMKPYIETAKRQKMKLEDLKLPRDAFEEQAKRRVALGLILSEIIHENGIKVDDNKVRSTIEDMAKSYERPKDVVEWYYSDENRLNDVRQMVLENQTIDWLVAQAKVTDETISFSDAMNKQG</sequence>
<dbReference type="Pfam" id="PF05698">
    <property type="entry name" value="Trigger_C"/>
    <property type="match status" value="1"/>
</dbReference>
<keyword evidence="5 11" id="KW-0132">Cell division</keyword>
<dbReference type="InterPro" id="IPR046357">
    <property type="entry name" value="PPIase_dom_sf"/>
</dbReference>
<evidence type="ECO:0000256" key="12">
    <source>
        <dbReference type="PROSITE-ProRule" id="PRU00277"/>
    </source>
</evidence>
<gene>
    <name evidence="11" type="primary">tig</name>
    <name evidence="15" type="ORF">B0F88_10330</name>
</gene>
<evidence type="ECO:0000256" key="7">
    <source>
        <dbReference type="ARBA" id="ARBA00023186"/>
    </source>
</evidence>
<evidence type="ECO:0000256" key="3">
    <source>
        <dbReference type="ARBA" id="ARBA00013194"/>
    </source>
</evidence>
<dbReference type="InterPro" id="IPR001179">
    <property type="entry name" value="PPIase_FKBP_dom"/>
</dbReference>
<dbReference type="Pfam" id="PF00254">
    <property type="entry name" value="FKBP_C"/>
    <property type="match status" value="1"/>
</dbReference>
<dbReference type="GO" id="GO:0043022">
    <property type="term" value="F:ribosome binding"/>
    <property type="evidence" value="ECO:0007669"/>
    <property type="project" value="TreeGrafter"/>
</dbReference>
<dbReference type="Gene3D" id="1.10.3120.10">
    <property type="entry name" value="Trigger factor, C-terminal domain"/>
    <property type="match status" value="1"/>
</dbReference>
<dbReference type="FunFam" id="3.10.50.40:FF:000001">
    <property type="entry name" value="Trigger factor"/>
    <property type="match status" value="1"/>
</dbReference>
<dbReference type="OrthoDB" id="9767721at2"/>
<evidence type="ECO:0000256" key="5">
    <source>
        <dbReference type="ARBA" id="ARBA00022618"/>
    </source>
</evidence>
<dbReference type="RefSeq" id="WP_104422699.1">
    <property type="nucleotide sequence ID" value="NZ_PTIY01000003.1"/>
</dbReference>